<accession>A0ABU6W902</accession>
<dbReference type="Proteomes" id="UP001341840">
    <property type="component" value="Unassembled WGS sequence"/>
</dbReference>
<keyword evidence="4" id="KW-0694">RNA-binding</keyword>
<dbReference type="PANTHER" id="PTHR23147">
    <property type="entry name" value="SERINE/ARGININE RICH SPLICING FACTOR"/>
    <property type="match status" value="1"/>
</dbReference>
<reference evidence="7 8" key="1">
    <citation type="journal article" date="2023" name="Plants (Basel)">
        <title>Bridging the Gap: Combining Genomics and Transcriptomics Approaches to Understand Stylosanthes scabra, an Orphan Legume from the Brazilian Caatinga.</title>
        <authorList>
            <person name="Ferreira-Neto J.R.C."/>
            <person name="da Silva M.D."/>
            <person name="Binneck E."/>
            <person name="de Melo N.F."/>
            <person name="da Silva R.H."/>
            <person name="de Melo A.L.T.M."/>
            <person name="Pandolfi V."/>
            <person name="Bustamante F.O."/>
            <person name="Brasileiro-Vidal A.C."/>
            <person name="Benko-Iseppon A.M."/>
        </authorList>
    </citation>
    <scope>NUCLEOTIDE SEQUENCE [LARGE SCALE GENOMIC DNA]</scope>
    <source>
        <tissue evidence="7">Leaves</tissue>
    </source>
</reference>
<evidence type="ECO:0000256" key="1">
    <source>
        <dbReference type="ARBA" id="ARBA00022664"/>
    </source>
</evidence>
<dbReference type="InterPro" id="IPR050907">
    <property type="entry name" value="SRSF"/>
</dbReference>
<sequence length="289" mass="33636">MGIRGQGTFPVGMEMRQNPPEGVVQRRKPYSLWWQGRVPPGPKSASLQQGEHSRGHNRNGGGRWIEEETFNVYVDNLPKDTTKQWLWRVFYEVGRVRDIYLSHKVREKNPLKFAFVRFSTREEVLRAIEHFNRWIIWGCKLWLTESKFKRSGRPETLQSNKPIPQKPVENPIEKDKMENEVKGRRSYKDAVLNKEKVNENGVWNLDGEDGIQTIGNSKIYLEGDNELKSKLFRSLVVDTSEPYNLEEMKKTISGIWQGVETVKMVGPRKVLVGFESVKQRDNALMNHNL</sequence>
<keyword evidence="8" id="KW-1185">Reference proteome</keyword>
<proteinExistence type="predicted"/>
<evidence type="ECO:0000256" key="3">
    <source>
        <dbReference type="ARBA" id="ARBA00023187"/>
    </source>
</evidence>
<organism evidence="7 8">
    <name type="scientific">Stylosanthes scabra</name>
    <dbReference type="NCBI Taxonomy" id="79078"/>
    <lineage>
        <taxon>Eukaryota</taxon>
        <taxon>Viridiplantae</taxon>
        <taxon>Streptophyta</taxon>
        <taxon>Embryophyta</taxon>
        <taxon>Tracheophyta</taxon>
        <taxon>Spermatophyta</taxon>
        <taxon>Magnoliopsida</taxon>
        <taxon>eudicotyledons</taxon>
        <taxon>Gunneridae</taxon>
        <taxon>Pentapetalae</taxon>
        <taxon>rosids</taxon>
        <taxon>fabids</taxon>
        <taxon>Fabales</taxon>
        <taxon>Fabaceae</taxon>
        <taxon>Papilionoideae</taxon>
        <taxon>50 kb inversion clade</taxon>
        <taxon>dalbergioids sensu lato</taxon>
        <taxon>Dalbergieae</taxon>
        <taxon>Pterocarpus clade</taxon>
        <taxon>Stylosanthes</taxon>
    </lineage>
</organism>
<comment type="caution">
    <text evidence="7">The sequence shown here is derived from an EMBL/GenBank/DDBJ whole genome shotgun (WGS) entry which is preliminary data.</text>
</comment>
<evidence type="ECO:0000256" key="5">
    <source>
        <dbReference type="SAM" id="MobiDB-lite"/>
    </source>
</evidence>
<feature type="region of interest" description="Disordered" evidence="5">
    <location>
        <begin position="1"/>
        <end position="21"/>
    </location>
</feature>
<dbReference type="EMBL" id="JASCZI010181314">
    <property type="protein sequence ID" value="MED6181677.1"/>
    <property type="molecule type" value="Genomic_DNA"/>
</dbReference>
<evidence type="ECO:0000256" key="2">
    <source>
        <dbReference type="ARBA" id="ARBA00022728"/>
    </source>
</evidence>
<keyword evidence="3" id="KW-0508">mRNA splicing</keyword>
<protein>
    <recommendedName>
        <fullName evidence="6">RRM domain-containing protein</fullName>
    </recommendedName>
</protein>
<feature type="region of interest" description="Disordered" evidence="5">
    <location>
        <begin position="40"/>
        <end position="62"/>
    </location>
</feature>
<dbReference type="InterPro" id="IPR000504">
    <property type="entry name" value="RRM_dom"/>
</dbReference>
<name>A0ABU6W902_9FABA</name>
<dbReference type="CDD" id="cd00590">
    <property type="entry name" value="RRM_SF"/>
    <property type="match status" value="1"/>
</dbReference>
<dbReference type="InterPro" id="IPR035979">
    <property type="entry name" value="RBD_domain_sf"/>
</dbReference>
<dbReference type="SMART" id="SM00360">
    <property type="entry name" value="RRM"/>
    <property type="match status" value="1"/>
</dbReference>
<evidence type="ECO:0000313" key="8">
    <source>
        <dbReference type="Proteomes" id="UP001341840"/>
    </source>
</evidence>
<evidence type="ECO:0000259" key="6">
    <source>
        <dbReference type="PROSITE" id="PS50102"/>
    </source>
</evidence>
<evidence type="ECO:0000256" key="4">
    <source>
        <dbReference type="PROSITE-ProRule" id="PRU00176"/>
    </source>
</evidence>
<dbReference type="InterPro" id="IPR012677">
    <property type="entry name" value="Nucleotide-bd_a/b_plait_sf"/>
</dbReference>
<keyword evidence="2" id="KW-0747">Spliceosome</keyword>
<keyword evidence="1" id="KW-0507">mRNA processing</keyword>
<dbReference type="SUPFAM" id="SSF54928">
    <property type="entry name" value="RNA-binding domain, RBD"/>
    <property type="match status" value="1"/>
</dbReference>
<feature type="domain" description="RRM" evidence="6">
    <location>
        <begin position="70"/>
        <end position="162"/>
    </location>
</feature>
<dbReference type="PROSITE" id="PS50102">
    <property type="entry name" value="RRM"/>
    <property type="match status" value="1"/>
</dbReference>
<evidence type="ECO:0000313" key="7">
    <source>
        <dbReference type="EMBL" id="MED6181677.1"/>
    </source>
</evidence>
<gene>
    <name evidence="7" type="ORF">PIB30_021607</name>
</gene>
<dbReference type="Pfam" id="PF00076">
    <property type="entry name" value="RRM_1"/>
    <property type="match status" value="1"/>
</dbReference>
<dbReference type="Gene3D" id="3.30.70.330">
    <property type="match status" value="1"/>
</dbReference>